<keyword evidence="2" id="KW-1185">Reference proteome</keyword>
<accession>A0A8S4QP49</accession>
<evidence type="ECO:0000313" key="2">
    <source>
        <dbReference type="Proteomes" id="UP000838756"/>
    </source>
</evidence>
<dbReference type="AlphaFoldDB" id="A0A8S4QP49"/>
<proteinExistence type="predicted"/>
<dbReference type="EMBL" id="CAKXAJ010008966">
    <property type="protein sequence ID" value="CAH2211035.1"/>
    <property type="molecule type" value="Genomic_DNA"/>
</dbReference>
<gene>
    <name evidence="1" type="primary">jg540</name>
    <name evidence="1" type="ORF">PAEG_LOCUS2882</name>
</gene>
<sequence length="198" mass="22380">QEELAKVADKLRSGNPTLLIEEKANKDPLIIIKNVLSYNTDEDITGALKNQNAHLLAGIPEGNYRAVVRYRRKARNPLECHAVLQVSPSVWQNLTQAGKVHVDLQRVQVEDQSPLIQCTRCLSYGHGRKLCTEAADQCSHCTGPHLRRDCPHWMAGEKATCRNCQAAKLDKLDHDTFDKECPIRKKWDRLARLSVAYC</sequence>
<dbReference type="Proteomes" id="UP000838756">
    <property type="component" value="Unassembled WGS sequence"/>
</dbReference>
<dbReference type="OrthoDB" id="10022108at2759"/>
<comment type="caution">
    <text evidence="1">The sequence shown here is derived from an EMBL/GenBank/DDBJ whole genome shotgun (WGS) entry which is preliminary data.</text>
</comment>
<name>A0A8S4QP49_9NEOP</name>
<reference evidence="1" key="1">
    <citation type="submission" date="2022-03" db="EMBL/GenBank/DDBJ databases">
        <authorList>
            <person name="Lindestad O."/>
        </authorList>
    </citation>
    <scope>NUCLEOTIDE SEQUENCE</scope>
</reference>
<evidence type="ECO:0000313" key="1">
    <source>
        <dbReference type="EMBL" id="CAH2211035.1"/>
    </source>
</evidence>
<feature type="non-terminal residue" evidence="1">
    <location>
        <position position="1"/>
    </location>
</feature>
<protein>
    <submittedName>
        <fullName evidence="1">Jg540 protein</fullName>
    </submittedName>
</protein>
<organism evidence="1 2">
    <name type="scientific">Pararge aegeria aegeria</name>
    <dbReference type="NCBI Taxonomy" id="348720"/>
    <lineage>
        <taxon>Eukaryota</taxon>
        <taxon>Metazoa</taxon>
        <taxon>Ecdysozoa</taxon>
        <taxon>Arthropoda</taxon>
        <taxon>Hexapoda</taxon>
        <taxon>Insecta</taxon>
        <taxon>Pterygota</taxon>
        <taxon>Neoptera</taxon>
        <taxon>Endopterygota</taxon>
        <taxon>Lepidoptera</taxon>
        <taxon>Glossata</taxon>
        <taxon>Ditrysia</taxon>
        <taxon>Papilionoidea</taxon>
        <taxon>Nymphalidae</taxon>
        <taxon>Satyrinae</taxon>
        <taxon>Satyrini</taxon>
        <taxon>Parargina</taxon>
        <taxon>Pararge</taxon>
    </lineage>
</organism>